<name>A0A9X0DA67_9CNID</name>
<comment type="caution">
    <text evidence="2">The sequence shown here is derived from an EMBL/GenBank/DDBJ whole genome shotgun (WGS) entry which is preliminary data.</text>
</comment>
<protein>
    <submittedName>
        <fullName evidence="2">Uncharacterized protein</fullName>
    </submittedName>
</protein>
<evidence type="ECO:0000256" key="1">
    <source>
        <dbReference type="SAM" id="MobiDB-lite"/>
    </source>
</evidence>
<dbReference type="Proteomes" id="UP001163046">
    <property type="component" value="Unassembled WGS sequence"/>
</dbReference>
<evidence type="ECO:0000313" key="3">
    <source>
        <dbReference type="Proteomes" id="UP001163046"/>
    </source>
</evidence>
<dbReference type="AlphaFoldDB" id="A0A9X0DA67"/>
<gene>
    <name evidence="2" type="ORF">OS493_012124</name>
</gene>
<evidence type="ECO:0000313" key="2">
    <source>
        <dbReference type="EMBL" id="KAJ7392460.1"/>
    </source>
</evidence>
<feature type="region of interest" description="Disordered" evidence="1">
    <location>
        <begin position="1"/>
        <end position="43"/>
    </location>
</feature>
<organism evidence="2 3">
    <name type="scientific">Desmophyllum pertusum</name>
    <dbReference type="NCBI Taxonomy" id="174260"/>
    <lineage>
        <taxon>Eukaryota</taxon>
        <taxon>Metazoa</taxon>
        <taxon>Cnidaria</taxon>
        <taxon>Anthozoa</taxon>
        <taxon>Hexacorallia</taxon>
        <taxon>Scleractinia</taxon>
        <taxon>Caryophylliina</taxon>
        <taxon>Caryophylliidae</taxon>
        <taxon>Desmophyllum</taxon>
    </lineage>
</organism>
<dbReference type="EMBL" id="MU825401">
    <property type="protein sequence ID" value="KAJ7392460.1"/>
    <property type="molecule type" value="Genomic_DNA"/>
</dbReference>
<proteinExistence type="predicted"/>
<keyword evidence="3" id="KW-1185">Reference proteome</keyword>
<feature type="compositionally biased region" description="Basic residues" evidence="1">
    <location>
        <begin position="8"/>
        <end position="19"/>
    </location>
</feature>
<accession>A0A9X0DA67</accession>
<feature type="compositionally biased region" description="Polar residues" evidence="1">
    <location>
        <begin position="29"/>
        <end position="38"/>
    </location>
</feature>
<reference evidence="2" key="1">
    <citation type="submission" date="2023-01" db="EMBL/GenBank/DDBJ databases">
        <title>Genome assembly of the deep-sea coral Lophelia pertusa.</title>
        <authorList>
            <person name="Herrera S."/>
            <person name="Cordes E."/>
        </authorList>
    </citation>
    <scope>NUCLEOTIDE SEQUENCE</scope>
    <source>
        <strain evidence="2">USNM1676648</strain>
        <tissue evidence="2">Polyp</tissue>
    </source>
</reference>
<sequence>MKNDYKTSRVRHQQKSHLRNGKESDEDTQSPPSRTTVTAWHEELEYKKDERRKKIAGDIGEPNSGASANVMDEYKFKGFKHELSKDTLKILQSDSVVKGKFSVTLQNKNREYLQFFSDQREDGLSTTSKQEHTEFELGMLRIDLAGTLICTSIKETNELRVAVKPPADNIKALLDE</sequence>
<dbReference type="OrthoDB" id="5989380at2759"/>